<gene>
    <name evidence="2" type="ORF">CCHLO57077_00011864</name>
</gene>
<accession>A0AA35PXU5</accession>
<comment type="caution">
    <text evidence="2">The sequence shown here is derived from an EMBL/GenBank/DDBJ whole genome shotgun (WGS) entry which is preliminary data.</text>
</comment>
<sequence>MLQASSIDLIVPRRRVALRPSSVTTLQSGQYETSPSSRGFGLESASSPPGRADTALHVGTSVLAQCHGNTGKLQPYLYPISHRNKYKSRQECEELGMITDSAGGGASELACAEDWERPTCIPRPGGAEGKICKRIEHLGTASSRQKGLVGDRPWLKEGKQNTISAWSGAVT</sequence>
<dbReference type="Proteomes" id="UP001160390">
    <property type="component" value="Unassembled WGS sequence"/>
</dbReference>
<dbReference type="EMBL" id="CABFNP030000619">
    <property type="protein sequence ID" value="CAI6065434.1"/>
    <property type="molecule type" value="Genomic_DNA"/>
</dbReference>
<keyword evidence="3" id="KW-1185">Reference proteome</keyword>
<evidence type="ECO:0000256" key="1">
    <source>
        <dbReference type="SAM" id="MobiDB-lite"/>
    </source>
</evidence>
<organism evidence="2 3">
    <name type="scientific">Clonostachys chloroleuca</name>
    <dbReference type="NCBI Taxonomy" id="1926264"/>
    <lineage>
        <taxon>Eukaryota</taxon>
        <taxon>Fungi</taxon>
        <taxon>Dikarya</taxon>
        <taxon>Ascomycota</taxon>
        <taxon>Pezizomycotina</taxon>
        <taxon>Sordariomycetes</taxon>
        <taxon>Hypocreomycetidae</taxon>
        <taxon>Hypocreales</taxon>
        <taxon>Bionectriaceae</taxon>
        <taxon>Clonostachys</taxon>
    </lineage>
</organism>
<protein>
    <submittedName>
        <fullName evidence="2">Uncharacterized protein</fullName>
    </submittedName>
</protein>
<reference evidence="2" key="1">
    <citation type="submission" date="2023-01" db="EMBL/GenBank/DDBJ databases">
        <authorList>
            <person name="Piombo E."/>
        </authorList>
    </citation>
    <scope>NUCLEOTIDE SEQUENCE</scope>
</reference>
<evidence type="ECO:0000313" key="2">
    <source>
        <dbReference type="EMBL" id="CAI6065434.1"/>
    </source>
</evidence>
<dbReference type="AlphaFoldDB" id="A0AA35PXU5"/>
<name>A0AA35PXU5_9HYPO</name>
<feature type="region of interest" description="Disordered" evidence="1">
    <location>
        <begin position="22"/>
        <end position="52"/>
    </location>
</feature>
<feature type="compositionally biased region" description="Polar residues" evidence="1">
    <location>
        <begin position="22"/>
        <end position="37"/>
    </location>
</feature>
<proteinExistence type="predicted"/>
<evidence type="ECO:0000313" key="3">
    <source>
        <dbReference type="Proteomes" id="UP001160390"/>
    </source>
</evidence>